<dbReference type="RefSeq" id="WP_194452388.1">
    <property type="nucleotide sequence ID" value="NZ_CP063849.1"/>
</dbReference>
<dbReference type="EMBL" id="CP063849">
    <property type="protein sequence ID" value="QOY90731.1"/>
    <property type="molecule type" value="Genomic_DNA"/>
</dbReference>
<dbReference type="Proteomes" id="UP000593892">
    <property type="component" value="Chromosome"/>
</dbReference>
<evidence type="ECO:0000313" key="1">
    <source>
        <dbReference type="EMBL" id="QOY90731.1"/>
    </source>
</evidence>
<reference evidence="1 2" key="1">
    <citation type="submission" date="2020-10" db="EMBL/GenBank/DDBJ databases">
        <title>Complete genome sequence of Paludibaculum fermentans P105T, a facultatively anaerobic acidobacterium capable of dissimilatory Fe(III) reduction.</title>
        <authorList>
            <person name="Dedysh S.N."/>
            <person name="Beletsky A.V."/>
            <person name="Kulichevskaya I.S."/>
            <person name="Mardanov A.V."/>
            <person name="Ravin N.V."/>
        </authorList>
    </citation>
    <scope>NUCLEOTIDE SEQUENCE [LARGE SCALE GENOMIC DNA]</scope>
    <source>
        <strain evidence="1 2">P105</strain>
    </source>
</reference>
<evidence type="ECO:0000313" key="2">
    <source>
        <dbReference type="Proteomes" id="UP000593892"/>
    </source>
</evidence>
<protein>
    <submittedName>
        <fullName evidence="1">Uncharacterized protein</fullName>
    </submittedName>
</protein>
<sequence>MRIAWVVLLSGCALAQQPDVRLHLEVAGGARTFRVGEPIPVTLDFTTTGAGVLRMDTDVRLRHLQRHGADVFAATPVEGWRDPLDHLPWKWDDGTSIGSGPPRANLDALHPVRIERDLNEFLVFSQPGHYTVKVLSTRVERLSLESNTIPLVIAARDEAWTARQFAEAKALLEKAAIQRPPDGMGDPAQEDAQADAVRKLRYLDTQAAAEYLAALSGRIRRNDSEIDMALHASAVPAAAAAVMTRQMDEPELGLTQSYLSLLEMLTARALQQQQGREPTQEERAALWSSLRTRALEMGALKSPRAKAETYFYLYETERPATAGSIRDRLIEALPGAPEFVLWVMLDSNWRKIRDAREKLEPILEAVARRSSTPAGLRVPGLALRRLAELNAAAAEEIVRSKLQAGDSYSDDARLLEFSLTPSPALDRLLLEQYRKGEPVEARLARFASAAVKDEVWRAFEARFAARTEGASACPTSVFAYFFRVDAEGATRRLAELRKDGQARCIAPEVPGLEQPLMSPGLERQLLLDARSTDGWVRAKAYRTLSEAGSAEALGPLVEALSVGAGRGDEAVFAILNGKRWFLTDATYARLKAVCSPDHSCREVERLQQESKQPYLLNSWDAHGTEGVFLVNHQFVTLAAFGEFLGQLPNGTEFQWRSGGPPMRTEEAERRRAVVQLLAEHGMRLVE</sequence>
<gene>
    <name evidence="1" type="ORF">IRI77_12530</name>
</gene>
<organism evidence="1 2">
    <name type="scientific">Paludibaculum fermentans</name>
    <dbReference type="NCBI Taxonomy" id="1473598"/>
    <lineage>
        <taxon>Bacteria</taxon>
        <taxon>Pseudomonadati</taxon>
        <taxon>Acidobacteriota</taxon>
        <taxon>Terriglobia</taxon>
        <taxon>Bryobacterales</taxon>
        <taxon>Bryobacteraceae</taxon>
        <taxon>Paludibaculum</taxon>
    </lineage>
</organism>
<dbReference type="KEGG" id="pfer:IRI77_12530"/>
<proteinExistence type="predicted"/>
<accession>A0A7S7NVX6</accession>
<dbReference type="AlphaFoldDB" id="A0A7S7NVX6"/>
<keyword evidence="2" id="KW-1185">Reference proteome</keyword>
<name>A0A7S7NVX6_PALFE</name>